<protein>
    <submittedName>
        <fullName evidence="2">Uncharacterized protein</fullName>
    </submittedName>
</protein>
<accession>A0ABS0A8U8</accession>
<sequence>MKSSILKKFCEFEKKGGVFPLLPAYFIWVGLTVCLLSILGLLLVHFQFENQVGFYKNLFMHFILIGLFIITLSRDKNEDERTLQLRYRAFAFAFVLGTFMLLLMPFAAMILDSINDRTPLEWEQDQSFFFIISSFLFYYLMYFQIFKKQL</sequence>
<feature type="transmembrane region" description="Helical" evidence="1">
    <location>
        <begin position="21"/>
        <end position="48"/>
    </location>
</feature>
<feature type="transmembrane region" description="Helical" evidence="1">
    <location>
        <begin position="54"/>
        <end position="73"/>
    </location>
</feature>
<organism evidence="2 3">
    <name type="scientific">Nonlabens mediterrranea</name>
    <dbReference type="NCBI Taxonomy" id="1419947"/>
    <lineage>
        <taxon>Bacteria</taxon>
        <taxon>Pseudomonadati</taxon>
        <taxon>Bacteroidota</taxon>
        <taxon>Flavobacteriia</taxon>
        <taxon>Flavobacteriales</taxon>
        <taxon>Flavobacteriaceae</taxon>
        <taxon>Nonlabens</taxon>
    </lineage>
</organism>
<keyword evidence="1" id="KW-1133">Transmembrane helix</keyword>
<name>A0ABS0A8U8_9FLAO</name>
<feature type="transmembrane region" description="Helical" evidence="1">
    <location>
        <begin position="85"/>
        <end position="108"/>
    </location>
</feature>
<keyword evidence="1" id="KW-0812">Transmembrane</keyword>
<proteinExistence type="predicted"/>
<reference evidence="2 3" key="1">
    <citation type="submission" date="2020-11" db="EMBL/GenBank/DDBJ databases">
        <title>P. mediterranea TC4 genome.</title>
        <authorList>
            <person name="Molmeret M."/>
        </authorList>
    </citation>
    <scope>NUCLEOTIDE SEQUENCE [LARGE SCALE GENOMIC DNA]</scope>
    <source>
        <strain evidence="2 3">TC4</strain>
    </source>
</reference>
<evidence type="ECO:0000256" key="1">
    <source>
        <dbReference type="SAM" id="Phobius"/>
    </source>
</evidence>
<evidence type="ECO:0000313" key="3">
    <source>
        <dbReference type="Proteomes" id="UP001194729"/>
    </source>
</evidence>
<gene>
    <name evidence="2" type="ORF">FNJ87_16015</name>
</gene>
<feature type="transmembrane region" description="Helical" evidence="1">
    <location>
        <begin position="128"/>
        <end position="146"/>
    </location>
</feature>
<comment type="caution">
    <text evidence="2">The sequence shown here is derived from an EMBL/GenBank/DDBJ whole genome shotgun (WGS) entry which is preliminary data.</text>
</comment>
<dbReference type="Proteomes" id="UP001194729">
    <property type="component" value="Unassembled WGS sequence"/>
</dbReference>
<keyword evidence="1" id="KW-0472">Membrane</keyword>
<keyword evidence="3" id="KW-1185">Reference proteome</keyword>
<dbReference type="EMBL" id="JADKYU010000846">
    <property type="protein sequence ID" value="MBF4985765.1"/>
    <property type="molecule type" value="Genomic_DNA"/>
</dbReference>
<evidence type="ECO:0000313" key="2">
    <source>
        <dbReference type="EMBL" id="MBF4985765.1"/>
    </source>
</evidence>